<feature type="domain" description="S1 motif" evidence="1">
    <location>
        <begin position="20"/>
        <end position="98"/>
    </location>
</feature>
<reference evidence="2 3" key="1">
    <citation type="journal article" date="2016" name="Nat. Commun.">
        <title>Thousands of microbial genomes shed light on interconnected biogeochemical processes in an aquifer system.</title>
        <authorList>
            <person name="Anantharaman K."/>
            <person name="Brown C.T."/>
            <person name="Hug L.A."/>
            <person name="Sharon I."/>
            <person name="Castelle C.J."/>
            <person name="Probst A.J."/>
            <person name="Thomas B.C."/>
            <person name="Singh A."/>
            <person name="Wilkins M.J."/>
            <person name="Karaoz U."/>
            <person name="Brodie E.L."/>
            <person name="Williams K.H."/>
            <person name="Hubbard S.S."/>
            <person name="Banfield J.F."/>
        </authorList>
    </citation>
    <scope>NUCLEOTIDE SEQUENCE [LARGE SCALE GENOMIC DNA]</scope>
</reference>
<dbReference type="PANTHER" id="PTHR47559:SF1">
    <property type="entry name" value="OS03G0844900 PROTEIN"/>
    <property type="match status" value="1"/>
</dbReference>
<protein>
    <recommendedName>
        <fullName evidence="1">S1 motif domain-containing protein</fullName>
    </recommendedName>
</protein>
<evidence type="ECO:0000259" key="1">
    <source>
        <dbReference type="PROSITE" id="PS50126"/>
    </source>
</evidence>
<dbReference type="InterPro" id="IPR012340">
    <property type="entry name" value="NA-bd_OB-fold"/>
</dbReference>
<gene>
    <name evidence="2" type="ORF">A3I24_03170</name>
</gene>
<dbReference type="SUPFAM" id="SSF50249">
    <property type="entry name" value="Nucleic acid-binding proteins"/>
    <property type="match status" value="3"/>
</dbReference>
<dbReference type="PANTHER" id="PTHR47559">
    <property type="entry name" value="OS03G0844900 PROTEIN"/>
    <property type="match status" value="1"/>
</dbReference>
<dbReference type="Pfam" id="PF00575">
    <property type="entry name" value="S1"/>
    <property type="match status" value="3"/>
</dbReference>
<dbReference type="Proteomes" id="UP000177690">
    <property type="component" value="Unassembled WGS sequence"/>
</dbReference>
<dbReference type="CDD" id="cd04465">
    <property type="entry name" value="S1_RPS1_repeat_ec2_hs2"/>
    <property type="match status" value="1"/>
</dbReference>
<name>A0A1G1ZU15_9BACT</name>
<evidence type="ECO:0000313" key="2">
    <source>
        <dbReference type="EMBL" id="OGY67971.1"/>
    </source>
</evidence>
<dbReference type="InterPro" id="IPR052757">
    <property type="entry name" value="Ribosomal_protein_S1"/>
</dbReference>
<feature type="domain" description="S1 motif" evidence="1">
    <location>
        <begin position="115"/>
        <end position="184"/>
    </location>
</feature>
<proteinExistence type="predicted"/>
<dbReference type="PROSITE" id="PS50126">
    <property type="entry name" value="S1"/>
    <property type="match status" value="3"/>
</dbReference>
<comment type="caution">
    <text evidence="2">The sequence shown here is derived from an EMBL/GenBank/DDBJ whole genome shotgun (WGS) entry which is preliminary data.</text>
</comment>
<dbReference type="SMART" id="SM00316">
    <property type="entry name" value="S1"/>
    <property type="match status" value="3"/>
</dbReference>
<dbReference type="CDD" id="cd00164">
    <property type="entry name" value="S1_like"/>
    <property type="match status" value="1"/>
</dbReference>
<feature type="domain" description="S1 motif" evidence="1">
    <location>
        <begin position="201"/>
        <end position="268"/>
    </location>
</feature>
<dbReference type="EMBL" id="MHJL01000010">
    <property type="protein sequence ID" value="OGY67971.1"/>
    <property type="molecule type" value="Genomic_DNA"/>
</dbReference>
<dbReference type="STRING" id="1798409.A3I24_03170"/>
<dbReference type="Gene3D" id="2.40.50.140">
    <property type="entry name" value="Nucleic acid-binding proteins"/>
    <property type="match status" value="3"/>
</dbReference>
<accession>A0A1G1ZU15</accession>
<sequence>MAGAEKQKSWQFIKDLQEKGEIFPVKIIGANTGGLLAKVNEVKAFIPISQLSSDHYPKVEDGNREKIVVELQKLVGEELKVKVSDFNPRNNKLILSEREVLEENVKELLAKYKVGDLVEGIISGVADFGAFMRFADNPKIEGLIHISELDHRLIGNPKEVVNLNDAVKAKIIDIKDGRVSLSLKALKPDPWQEAEKFFQAGQEISGTVAHFNPFGAVVSLDHSLQGLIHVSEFGSIEEMKKQLEVGKPHDFKVDSVKPAEKRIILKLKK</sequence>
<evidence type="ECO:0000313" key="3">
    <source>
        <dbReference type="Proteomes" id="UP000177690"/>
    </source>
</evidence>
<organism evidence="2 3">
    <name type="scientific">Candidatus Harrisonbacteria bacterium RIFCSPLOWO2_02_FULL_41_13b</name>
    <dbReference type="NCBI Taxonomy" id="1798409"/>
    <lineage>
        <taxon>Bacteria</taxon>
        <taxon>Candidatus Harrisoniibacteriota</taxon>
    </lineage>
</organism>
<dbReference type="AlphaFoldDB" id="A0A1G1ZU15"/>
<dbReference type="InterPro" id="IPR003029">
    <property type="entry name" value="S1_domain"/>
</dbReference>
<dbReference type="GO" id="GO:0003676">
    <property type="term" value="F:nucleic acid binding"/>
    <property type="evidence" value="ECO:0007669"/>
    <property type="project" value="InterPro"/>
</dbReference>